<protein>
    <submittedName>
        <fullName evidence="4">Prostamide/prostaglandin F synthase</fullName>
    </submittedName>
</protein>
<keyword evidence="3" id="KW-0560">Oxidoreductase</keyword>
<dbReference type="EMBL" id="KK118481">
    <property type="protein sequence ID" value="KFM73067.1"/>
    <property type="molecule type" value="Genomic_DNA"/>
</dbReference>
<evidence type="ECO:0000313" key="5">
    <source>
        <dbReference type="Proteomes" id="UP000054359"/>
    </source>
</evidence>
<evidence type="ECO:0000256" key="3">
    <source>
        <dbReference type="ARBA" id="ARBA00023002"/>
    </source>
</evidence>
<name>A0A087U6S8_STEMI</name>
<dbReference type="GO" id="GO:0005737">
    <property type="term" value="C:cytoplasm"/>
    <property type="evidence" value="ECO:0007669"/>
    <property type="project" value="UniProtKB-SubCell"/>
</dbReference>
<dbReference type="Pfam" id="PF13911">
    <property type="entry name" value="AhpC-TSA_2"/>
    <property type="match status" value="1"/>
</dbReference>
<accession>A0A087U6S8</accession>
<evidence type="ECO:0000256" key="2">
    <source>
        <dbReference type="ARBA" id="ARBA00022490"/>
    </source>
</evidence>
<dbReference type="STRING" id="407821.A0A087U6S8"/>
<dbReference type="PANTHER" id="PTHR28630:SF29">
    <property type="entry name" value="PROSTAMIDE_PROSTAGLANDIN F SYNTHASE"/>
    <property type="match status" value="1"/>
</dbReference>
<dbReference type="PANTHER" id="PTHR28630">
    <property type="match status" value="1"/>
</dbReference>
<feature type="non-terminal residue" evidence="4">
    <location>
        <position position="72"/>
    </location>
</feature>
<reference evidence="4 5" key="1">
    <citation type="submission" date="2013-11" db="EMBL/GenBank/DDBJ databases">
        <title>Genome sequencing of Stegodyphus mimosarum.</title>
        <authorList>
            <person name="Bechsgaard J."/>
        </authorList>
    </citation>
    <scope>NUCLEOTIDE SEQUENCE [LARGE SCALE GENOMIC DNA]</scope>
</reference>
<evidence type="ECO:0000256" key="1">
    <source>
        <dbReference type="ARBA" id="ARBA00004496"/>
    </source>
</evidence>
<keyword evidence="5" id="KW-1185">Reference proteome</keyword>
<dbReference type="GO" id="GO:0047017">
    <property type="term" value="F:prostaglandin F synthase activity"/>
    <property type="evidence" value="ECO:0007669"/>
    <property type="project" value="TreeGrafter"/>
</dbReference>
<dbReference type="GO" id="GO:0001516">
    <property type="term" value="P:prostaglandin biosynthetic process"/>
    <property type="evidence" value="ECO:0007669"/>
    <property type="project" value="TreeGrafter"/>
</dbReference>
<sequence length="72" mass="7739">MIPALFSKTSRDAVAKAKAENLGGDLKGDYYQVGGTLVVSKGGEKVLLCHKQETLADHVDPKEVLKSLNLLE</sequence>
<gene>
    <name evidence="4" type="ORF">X975_04597</name>
</gene>
<dbReference type="InterPro" id="IPR032801">
    <property type="entry name" value="PXL2A/B/C"/>
</dbReference>
<dbReference type="OrthoDB" id="40334at2759"/>
<organism evidence="4 5">
    <name type="scientific">Stegodyphus mimosarum</name>
    <name type="common">African social velvet spider</name>
    <dbReference type="NCBI Taxonomy" id="407821"/>
    <lineage>
        <taxon>Eukaryota</taxon>
        <taxon>Metazoa</taxon>
        <taxon>Ecdysozoa</taxon>
        <taxon>Arthropoda</taxon>
        <taxon>Chelicerata</taxon>
        <taxon>Arachnida</taxon>
        <taxon>Araneae</taxon>
        <taxon>Araneomorphae</taxon>
        <taxon>Entelegynae</taxon>
        <taxon>Eresoidea</taxon>
        <taxon>Eresidae</taxon>
        <taxon>Stegodyphus</taxon>
    </lineage>
</organism>
<dbReference type="AlphaFoldDB" id="A0A087U6S8"/>
<evidence type="ECO:0000313" key="4">
    <source>
        <dbReference type="EMBL" id="KFM73067.1"/>
    </source>
</evidence>
<dbReference type="OMA" id="NTQGACE"/>
<comment type="subcellular location">
    <subcellularLocation>
        <location evidence="1">Cytoplasm</location>
    </subcellularLocation>
</comment>
<dbReference type="Proteomes" id="UP000054359">
    <property type="component" value="Unassembled WGS sequence"/>
</dbReference>
<proteinExistence type="predicted"/>
<keyword evidence="2" id="KW-0963">Cytoplasm</keyword>